<dbReference type="EMBL" id="CP150096">
    <property type="protein sequence ID" value="WZN45493.1"/>
    <property type="molecule type" value="Genomic_DNA"/>
</dbReference>
<evidence type="ECO:0000256" key="8">
    <source>
        <dbReference type="ARBA" id="ARBA00023315"/>
    </source>
</evidence>
<comment type="similarity">
    <text evidence="10">Belongs to the acyltransferase CrtO family.</text>
</comment>
<comment type="subcellular location">
    <subcellularLocation>
        <location evidence="1">Cell membrane</location>
        <topology evidence="1">Single-pass membrane protein</topology>
    </subcellularLocation>
</comment>
<keyword evidence="7 13" id="KW-0472">Membrane</keyword>
<dbReference type="Pfam" id="PF18927">
    <property type="entry name" value="CrtO"/>
    <property type="match status" value="1"/>
</dbReference>
<evidence type="ECO:0000256" key="6">
    <source>
        <dbReference type="ARBA" id="ARBA00022989"/>
    </source>
</evidence>
<evidence type="ECO:0000256" key="7">
    <source>
        <dbReference type="ARBA" id="ARBA00023136"/>
    </source>
</evidence>
<protein>
    <recommendedName>
        <fullName evidence="11">Glycosyl-4,4'-diaponeurosporenoate acyltransferase</fullName>
    </recommendedName>
</protein>
<proteinExistence type="inferred from homology"/>
<evidence type="ECO:0000313" key="15">
    <source>
        <dbReference type="Proteomes" id="UP001449657"/>
    </source>
</evidence>
<comment type="function">
    <text evidence="12">Catalyzes the acylation of glycosyl-4,4'-diaponeurosporenoate, i.e. the esterification of glucose at the C6'' position with the carboxyl group of the C(15) fatty acid 12-methyltetradecanoic acid, to yield staphyloxanthin. This is the last step in the biosynthesis of this orange pigment, present in most staphylococci strains.</text>
</comment>
<evidence type="ECO:0000256" key="2">
    <source>
        <dbReference type="ARBA" id="ARBA00022475"/>
    </source>
</evidence>
<feature type="transmembrane region" description="Helical" evidence="13">
    <location>
        <begin position="33"/>
        <end position="53"/>
    </location>
</feature>
<dbReference type="Proteomes" id="UP001449657">
    <property type="component" value="Chromosome"/>
</dbReference>
<keyword evidence="3" id="KW-0808">Transferase</keyword>
<comment type="pathway">
    <text evidence="9">Carotenoid biosynthesis; staphyloxanthin biosynthesis; staphyloxanthin from farnesyl diphosphate: step 5/5.</text>
</comment>
<organism evidence="14 15">
    <name type="scientific">Chitinophaga caseinilytica</name>
    <dbReference type="NCBI Taxonomy" id="2267521"/>
    <lineage>
        <taxon>Bacteria</taxon>
        <taxon>Pseudomonadati</taxon>
        <taxon>Bacteroidota</taxon>
        <taxon>Chitinophagia</taxon>
        <taxon>Chitinophagales</taxon>
        <taxon>Chitinophagaceae</taxon>
        <taxon>Chitinophaga</taxon>
    </lineage>
</organism>
<evidence type="ECO:0000256" key="11">
    <source>
        <dbReference type="ARBA" id="ARBA00023667"/>
    </source>
</evidence>
<gene>
    <name evidence="14" type="ORF">WJU22_21580</name>
</gene>
<feature type="transmembrane region" description="Helical" evidence="13">
    <location>
        <begin position="112"/>
        <end position="129"/>
    </location>
</feature>
<keyword evidence="5" id="KW-0732">Signal</keyword>
<keyword evidence="15" id="KW-1185">Reference proteome</keyword>
<evidence type="ECO:0000256" key="9">
    <source>
        <dbReference type="ARBA" id="ARBA00023588"/>
    </source>
</evidence>
<sequence length="170" mass="19803">MKTHILNQLINFFWMALCCTPLLWYWLLAGWDVWAWIFITVSCVMGLLPRPLLRWTQLATTRRGFEKLGVKTIRKLTQNGDWANAATRNTGNTVVNLTGAEKYRATINMYERFHLICGFFFLFSGLHAFTFGHWMLGVLILAANLVFNVAAIILQQYNRMRIDRLTREVL</sequence>
<evidence type="ECO:0000256" key="10">
    <source>
        <dbReference type="ARBA" id="ARBA00023603"/>
    </source>
</evidence>
<keyword evidence="4 13" id="KW-0812">Transmembrane</keyword>
<feature type="transmembrane region" description="Helical" evidence="13">
    <location>
        <begin position="9"/>
        <end position="27"/>
    </location>
</feature>
<feature type="transmembrane region" description="Helical" evidence="13">
    <location>
        <begin position="135"/>
        <end position="154"/>
    </location>
</feature>
<evidence type="ECO:0000256" key="5">
    <source>
        <dbReference type="ARBA" id="ARBA00022729"/>
    </source>
</evidence>
<evidence type="ECO:0000313" key="14">
    <source>
        <dbReference type="EMBL" id="WZN45493.1"/>
    </source>
</evidence>
<evidence type="ECO:0000256" key="13">
    <source>
        <dbReference type="SAM" id="Phobius"/>
    </source>
</evidence>
<keyword evidence="6 13" id="KW-1133">Transmembrane helix</keyword>
<evidence type="ECO:0000256" key="3">
    <source>
        <dbReference type="ARBA" id="ARBA00022679"/>
    </source>
</evidence>
<name>A0ABZ2Z047_9BACT</name>
<evidence type="ECO:0000256" key="4">
    <source>
        <dbReference type="ARBA" id="ARBA00022692"/>
    </source>
</evidence>
<accession>A0ABZ2Z047</accession>
<keyword evidence="2" id="KW-1003">Cell membrane</keyword>
<keyword evidence="8" id="KW-0012">Acyltransferase</keyword>
<evidence type="ECO:0000256" key="1">
    <source>
        <dbReference type="ARBA" id="ARBA00004162"/>
    </source>
</evidence>
<dbReference type="InterPro" id="IPR044021">
    <property type="entry name" value="CrtO"/>
</dbReference>
<evidence type="ECO:0000256" key="12">
    <source>
        <dbReference type="ARBA" id="ARBA00025324"/>
    </source>
</evidence>
<dbReference type="RefSeq" id="WP_341840245.1">
    <property type="nucleotide sequence ID" value="NZ_CP149792.1"/>
</dbReference>
<reference evidence="14 15" key="1">
    <citation type="submission" date="2024-03" db="EMBL/GenBank/DDBJ databases">
        <title>Chitinophaga caseinilytica sp. nov., a casein hydrolysing bacterium isolated from forest soil.</title>
        <authorList>
            <person name="Lee D.S."/>
            <person name="Han D.M."/>
            <person name="Baek J.H."/>
            <person name="Choi D.G."/>
            <person name="Jeon J.H."/>
            <person name="Jeon C.O."/>
        </authorList>
    </citation>
    <scope>NUCLEOTIDE SEQUENCE [LARGE SCALE GENOMIC DNA]</scope>
    <source>
        <strain evidence="14 15">KACC 19118</strain>
    </source>
</reference>